<accession>A0A6H1P5M1</accession>
<sequence>MNIELLDLRDKYIEVEISGGSFHRGILIDAGLDIVVIYDGRNNTFLYIPFVHIQKLKEILIQEETFYDPPSEKPITSDSISYRKILTSAKGLFVEVYVTGNKSIHGYLTSIMNDYFVFHSPAYKTMYISMNHVKWLIPYPPNTTPYSFENQNLPLKPVYPTLARSFEQQLKKLENQLIIIDGGYNEEKIGLLQKVQNNKMILITAKGEKLFRNLEHIKTIQLP</sequence>
<evidence type="ECO:0000313" key="1">
    <source>
        <dbReference type="EMBL" id="QIZ08843.1"/>
    </source>
</evidence>
<dbReference type="Proteomes" id="UP000501868">
    <property type="component" value="Chromosome"/>
</dbReference>
<name>A0A6H1P5M1_PRIMG</name>
<reference evidence="1 2" key="1">
    <citation type="submission" date="2020-04" db="EMBL/GenBank/DDBJ databases">
        <title>Genome-Wide Identification of 5-Methylcytosine Sites in Bacterial Genomes By High-Throughput Sequencing of MspJI Restriction Fragments.</title>
        <authorList>
            <person name="Wu V."/>
        </authorList>
    </citation>
    <scope>NUCLEOTIDE SEQUENCE [LARGE SCALE GENOMIC DNA]</scope>
    <source>
        <strain evidence="1 2">S2</strain>
    </source>
</reference>
<protein>
    <submittedName>
        <fullName evidence="1">DUF2642 domain-containing protein</fullName>
    </submittedName>
</protein>
<organism evidence="1 2">
    <name type="scientific">Priestia megaterium</name>
    <name type="common">Bacillus megaterium</name>
    <dbReference type="NCBI Taxonomy" id="1404"/>
    <lineage>
        <taxon>Bacteria</taxon>
        <taxon>Bacillati</taxon>
        <taxon>Bacillota</taxon>
        <taxon>Bacilli</taxon>
        <taxon>Bacillales</taxon>
        <taxon>Bacillaceae</taxon>
        <taxon>Priestia</taxon>
    </lineage>
</organism>
<dbReference type="AlphaFoldDB" id="A0A6H1P5M1"/>
<dbReference type="EMBL" id="CP051128">
    <property type="protein sequence ID" value="QIZ08843.1"/>
    <property type="molecule type" value="Genomic_DNA"/>
</dbReference>
<proteinExistence type="predicted"/>
<evidence type="ECO:0000313" key="2">
    <source>
        <dbReference type="Proteomes" id="UP000501868"/>
    </source>
</evidence>
<gene>
    <name evidence="1" type="ORF">HFZ78_20800</name>
</gene>
<reference evidence="1 2" key="2">
    <citation type="submission" date="2020-04" db="EMBL/GenBank/DDBJ databases">
        <authorList>
            <person name="Fomenkov A."/>
            <person name="Anton B.P."/>
            <person name="Roberts R.J."/>
        </authorList>
    </citation>
    <scope>NUCLEOTIDE SEQUENCE [LARGE SCALE GENOMIC DNA]</scope>
    <source>
        <strain evidence="1 2">S2</strain>
    </source>
</reference>